<proteinExistence type="predicted"/>
<dbReference type="OrthoDB" id="468550at2"/>
<gene>
    <name evidence="1" type="ORF">CAG99_06180</name>
</gene>
<sequence>MHANSAVDLWANGGPKPGGGDWYWAPQGTTASGVGVPGGQIQFADINADRREDYLDVDPRTGATRAWTNAG</sequence>
<dbReference type="Proteomes" id="UP000194218">
    <property type="component" value="Chromosome"/>
</dbReference>
<keyword evidence="2" id="KW-1185">Reference proteome</keyword>
<name>A0A1W7CUX8_9ACTN</name>
<evidence type="ECO:0000313" key="2">
    <source>
        <dbReference type="Proteomes" id="UP000194218"/>
    </source>
</evidence>
<reference evidence="1 2" key="1">
    <citation type="submission" date="2017-05" db="EMBL/GenBank/DDBJ databases">
        <title>Complete genome sequence of Streptomyces sp. SCSIO 03032 revealed the diverse biosynthetic pathways for its bioactive secondary metabolites.</title>
        <authorList>
            <person name="Ma L."/>
            <person name="Zhu Y."/>
            <person name="Zhang W."/>
            <person name="Zhang G."/>
            <person name="Tian X."/>
            <person name="Zhang S."/>
            <person name="Zhang C."/>
        </authorList>
    </citation>
    <scope>NUCLEOTIDE SEQUENCE [LARGE SCALE GENOMIC DNA]</scope>
    <source>
        <strain evidence="1 2">SCSIO 03032</strain>
    </source>
</reference>
<organism evidence="1 2">
    <name type="scientific">Streptomyces marincola</name>
    <dbReference type="NCBI Taxonomy" id="2878388"/>
    <lineage>
        <taxon>Bacteria</taxon>
        <taxon>Bacillati</taxon>
        <taxon>Actinomycetota</taxon>
        <taxon>Actinomycetes</taxon>
        <taxon>Kitasatosporales</taxon>
        <taxon>Streptomycetaceae</taxon>
        <taxon>Streptomyces</taxon>
    </lineage>
</organism>
<dbReference type="KEGG" id="smao:CAG99_06180"/>
<dbReference type="RefSeq" id="WP_086158004.1">
    <property type="nucleotide sequence ID" value="NZ_CP021121.1"/>
</dbReference>
<evidence type="ECO:0000313" key="1">
    <source>
        <dbReference type="EMBL" id="ARQ68496.1"/>
    </source>
</evidence>
<evidence type="ECO:0008006" key="3">
    <source>
        <dbReference type="Google" id="ProtNLM"/>
    </source>
</evidence>
<dbReference type="AlphaFoldDB" id="A0A1W7CUX8"/>
<dbReference type="EMBL" id="CP021121">
    <property type="protein sequence ID" value="ARQ68496.1"/>
    <property type="molecule type" value="Genomic_DNA"/>
</dbReference>
<accession>A0A1W7CUX8</accession>
<protein>
    <recommendedName>
        <fullName evidence="3">VCBS repeat-containing protein</fullName>
    </recommendedName>
</protein>